<dbReference type="AlphaFoldDB" id="C0EGI6"/>
<keyword evidence="2" id="KW-1185">Reference proteome</keyword>
<dbReference type="Proteomes" id="UP000003340">
    <property type="component" value="Unassembled WGS sequence"/>
</dbReference>
<dbReference type="STRING" id="537013.CLOSTMETH_02979"/>
<proteinExistence type="predicted"/>
<evidence type="ECO:0000313" key="2">
    <source>
        <dbReference type="Proteomes" id="UP000003340"/>
    </source>
</evidence>
<evidence type="ECO:0000313" key="1">
    <source>
        <dbReference type="EMBL" id="EEG29389.1"/>
    </source>
</evidence>
<organism evidence="1 2">
    <name type="scientific">[Clostridium] methylpentosum DSM 5476</name>
    <dbReference type="NCBI Taxonomy" id="537013"/>
    <lineage>
        <taxon>Bacteria</taxon>
        <taxon>Bacillati</taxon>
        <taxon>Bacillota</taxon>
        <taxon>Clostridia</taxon>
        <taxon>Eubacteriales</taxon>
        <taxon>Oscillospiraceae</taxon>
        <taxon>Oscillospiraceae incertae sedis</taxon>
    </lineage>
</organism>
<accession>C0EGI6</accession>
<dbReference type="EMBL" id="ACEC01000103">
    <property type="protein sequence ID" value="EEG29389.1"/>
    <property type="molecule type" value="Genomic_DNA"/>
</dbReference>
<protein>
    <submittedName>
        <fullName evidence="1">Uncharacterized protein</fullName>
    </submittedName>
</protein>
<reference evidence="1 2" key="2">
    <citation type="submission" date="2009-02" db="EMBL/GenBank/DDBJ databases">
        <title>Draft genome sequence of Clostridium methylpentosum (DSM 5476).</title>
        <authorList>
            <person name="Sudarsanam P."/>
            <person name="Ley R."/>
            <person name="Guruge J."/>
            <person name="Turnbaugh P.J."/>
            <person name="Mahowald M."/>
            <person name="Liep D."/>
            <person name="Gordon J."/>
        </authorList>
    </citation>
    <scope>NUCLEOTIDE SEQUENCE [LARGE SCALE GENOMIC DNA]</scope>
    <source>
        <strain evidence="1 2">DSM 5476</strain>
    </source>
</reference>
<gene>
    <name evidence="1" type="ORF">CLOSTMETH_02979</name>
</gene>
<dbReference type="HOGENOM" id="CLU_3151326_0_0_9"/>
<sequence length="48" mass="5636">MGVSVERYEFFVSDLPSKASSFRLFSILFKNIIHLRKYFVNMLLNSSC</sequence>
<reference evidence="1 2" key="1">
    <citation type="submission" date="2009-01" db="EMBL/GenBank/DDBJ databases">
        <authorList>
            <person name="Fulton L."/>
            <person name="Clifton S."/>
            <person name="Fulton B."/>
            <person name="Xu J."/>
            <person name="Minx P."/>
            <person name="Pepin K.H."/>
            <person name="Johnson M."/>
            <person name="Bhonagiri V."/>
            <person name="Nash W.E."/>
            <person name="Mardis E.R."/>
            <person name="Wilson R.K."/>
        </authorList>
    </citation>
    <scope>NUCLEOTIDE SEQUENCE [LARGE SCALE GENOMIC DNA]</scope>
    <source>
        <strain evidence="1 2">DSM 5476</strain>
    </source>
</reference>
<name>C0EGI6_9FIRM</name>
<comment type="caution">
    <text evidence="1">The sequence shown here is derived from an EMBL/GenBank/DDBJ whole genome shotgun (WGS) entry which is preliminary data.</text>
</comment>